<keyword evidence="16" id="KW-1185">Reference proteome</keyword>
<dbReference type="Gene3D" id="2.60.40.1730">
    <property type="entry name" value="tricorn interacting facor f3 domain"/>
    <property type="match status" value="1"/>
</dbReference>
<dbReference type="GO" id="GO:0070006">
    <property type="term" value="F:metalloaminopeptidase activity"/>
    <property type="evidence" value="ECO:0007669"/>
    <property type="project" value="TreeGrafter"/>
</dbReference>
<evidence type="ECO:0000259" key="13">
    <source>
        <dbReference type="Pfam" id="PF01433"/>
    </source>
</evidence>
<evidence type="ECO:0000256" key="1">
    <source>
        <dbReference type="ARBA" id="ARBA00000098"/>
    </source>
</evidence>
<comment type="catalytic activity">
    <reaction evidence="1">
        <text>Release of an N-terminal amino acid, Xaa-|-Yaa- from a peptide, amide or arylamide. Xaa is preferably Ala, but may be most amino acids including Pro (slow action). When a terminal hydrophobic residue is followed by a prolyl residue, the two may be released as an intact Xaa-Pro dipeptide.</text>
        <dbReference type="EC" id="3.4.11.2"/>
    </reaction>
</comment>
<evidence type="ECO:0000256" key="2">
    <source>
        <dbReference type="ARBA" id="ARBA00001947"/>
    </source>
</evidence>
<feature type="domain" description="Aminopeptidase N-like N-terminal" evidence="14">
    <location>
        <begin position="34"/>
        <end position="205"/>
    </location>
</feature>
<dbReference type="SUPFAM" id="SSF55486">
    <property type="entry name" value="Metalloproteases ('zincins'), catalytic domain"/>
    <property type="match status" value="1"/>
</dbReference>
<accession>A0A285MX72</accession>
<evidence type="ECO:0000256" key="6">
    <source>
        <dbReference type="ARBA" id="ARBA00022438"/>
    </source>
</evidence>
<dbReference type="Pfam" id="PF01433">
    <property type="entry name" value="Peptidase_M1"/>
    <property type="match status" value="1"/>
</dbReference>
<dbReference type="GO" id="GO:0043171">
    <property type="term" value="P:peptide catabolic process"/>
    <property type="evidence" value="ECO:0007669"/>
    <property type="project" value="TreeGrafter"/>
</dbReference>
<evidence type="ECO:0000256" key="9">
    <source>
        <dbReference type="ARBA" id="ARBA00022801"/>
    </source>
</evidence>
<keyword evidence="11" id="KW-0482">Metalloprotease</keyword>
<keyword evidence="10" id="KW-0862">Zinc</keyword>
<dbReference type="GO" id="GO:0016020">
    <property type="term" value="C:membrane"/>
    <property type="evidence" value="ECO:0007669"/>
    <property type="project" value="TreeGrafter"/>
</dbReference>
<dbReference type="InterPro" id="IPR027268">
    <property type="entry name" value="Peptidase_M4/M1_CTD_sf"/>
</dbReference>
<dbReference type="GO" id="GO:0005615">
    <property type="term" value="C:extracellular space"/>
    <property type="evidence" value="ECO:0007669"/>
    <property type="project" value="TreeGrafter"/>
</dbReference>
<organism evidence="15 16">
    <name type="scientific">Flagellimonas pacifica</name>
    <dbReference type="NCBI Taxonomy" id="1247520"/>
    <lineage>
        <taxon>Bacteria</taxon>
        <taxon>Pseudomonadati</taxon>
        <taxon>Bacteroidota</taxon>
        <taxon>Flavobacteriia</taxon>
        <taxon>Flavobacteriales</taxon>
        <taxon>Flavobacteriaceae</taxon>
        <taxon>Flagellimonas</taxon>
    </lineage>
</organism>
<dbReference type="PANTHER" id="PTHR11533:SF174">
    <property type="entry name" value="PUROMYCIN-SENSITIVE AMINOPEPTIDASE-RELATED"/>
    <property type="match status" value="1"/>
</dbReference>
<sequence>MKLGLTLIFFLSLKLLSAQIQDDVDFKFCGADIYIQPNEKKISGRYSVQFWPLKNVDSIFLDAHDMSFNKIRMSKYRTHKSLDVKIDPFVKKDKLIIKGKFEKGAAYTLRFEYRATPSQTVYFSGWDDTIMGNEQVWTQGQGKYTSHWLPSLDDMNDKIEFDLNFILDENYTVVSNGRLMAKDTLPESHAFLWKFDMEQPMSSYLVGFAIGNFDKKTIQSTSGISVELYYEPKDSLKVEPTYRYTKEIFNFLENEIGVPYPWQNYKQVPVHDFLYAGMENTGATIFSNTFVVDSTAFMDKNFVNVNAHEMAHQWFGNLVTEQGGKHHWLHEGFATYYAYLAEKDIFGEDYFYWRLLETAWALDNFSGEGNGEALIDSGAGSLTFYEKGAWALVMLRERVGDSNFKQGIQNYLTKYAYQNVTISDFIWEMEKASGMKLMDFEEAWLQESEFPFEAVKTFLIKKNKSINEYFEIKDSIGDMTALAESILKKKWGMLISDRLKHQVLLDYGNELSAEFIKSILNNESLKVRQAVAFSLEKVSADIQTAFENLLMDESYKTIESALYRLWTDFPEQRNIYLNKTAKIIGLPNKNVRLLWLTLALVTPEYQIISKPDFFKELSDYTSTEHHFEVRLLAFQYLKSIGAFNDETVKNLIKACNHHVWHFKKSCRKMLKEFWKEEENKERLKNIYPTLSLEQQKYIDKTFGK</sequence>
<keyword evidence="9" id="KW-0378">Hydrolase</keyword>
<evidence type="ECO:0000259" key="14">
    <source>
        <dbReference type="Pfam" id="PF17900"/>
    </source>
</evidence>
<dbReference type="GO" id="GO:0042277">
    <property type="term" value="F:peptide binding"/>
    <property type="evidence" value="ECO:0007669"/>
    <property type="project" value="TreeGrafter"/>
</dbReference>
<dbReference type="CDD" id="cd09603">
    <property type="entry name" value="M1_APN_like"/>
    <property type="match status" value="1"/>
</dbReference>
<evidence type="ECO:0000256" key="4">
    <source>
        <dbReference type="ARBA" id="ARBA00012564"/>
    </source>
</evidence>
<proteinExistence type="inferred from homology"/>
<evidence type="ECO:0000313" key="15">
    <source>
        <dbReference type="EMBL" id="SNZ00091.1"/>
    </source>
</evidence>
<keyword evidence="7" id="KW-0645">Protease</keyword>
<dbReference type="SUPFAM" id="SSF63737">
    <property type="entry name" value="Leukotriene A4 hydrolase N-terminal domain"/>
    <property type="match status" value="1"/>
</dbReference>
<dbReference type="InterPro" id="IPR016024">
    <property type="entry name" value="ARM-type_fold"/>
</dbReference>
<dbReference type="GO" id="GO:0008270">
    <property type="term" value="F:zinc ion binding"/>
    <property type="evidence" value="ECO:0007669"/>
    <property type="project" value="InterPro"/>
</dbReference>
<evidence type="ECO:0000256" key="11">
    <source>
        <dbReference type="ARBA" id="ARBA00023049"/>
    </source>
</evidence>
<reference evidence="16" key="1">
    <citation type="submission" date="2017-09" db="EMBL/GenBank/DDBJ databases">
        <authorList>
            <person name="Varghese N."/>
            <person name="Submissions S."/>
        </authorList>
    </citation>
    <scope>NUCLEOTIDE SEQUENCE [LARGE SCALE GENOMIC DNA]</scope>
    <source>
        <strain evidence="16">DSM 25885</strain>
    </source>
</reference>
<dbReference type="Gene3D" id="1.10.390.10">
    <property type="entry name" value="Neutral Protease Domain 2"/>
    <property type="match status" value="1"/>
</dbReference>
<dbReference type="PANTHER" id="PTHR11533">
    <property type="entry name" value="PROTEASE M1 ZINC METALLOPROTEASE"/>
    <property type="match status" value="1"/>
</dbReference>
<dbReference type="OrthoDB" id="100605at2"/>
<evidence type="ECO:0000256" key="8">
    <source>
        <dbReference type="ARBA" id="ARBA00022723"/>
    </source>
</evidence>
<comment type="cofactor">
    <cofactor evidence="2">
        <name>Zn(2+)</name>
        <dbReference type="ChEBI" id="CHEBI:29105"/>
    </cofactor>
</comment>
<feature type="domain" description="Peptidase M1 membrane alanine aminopeptidase" evidence="13">
    <location>
        <begin position="244"/>
        <end position="444"/>
    </location>
</feature>
<dbReference type="GO" id="GO:0006508">
    <property type="term" value="P:proteolysis"/>
    <property type="evidence" value="ECO:0007669"/>
    <property type="project" value="UniProtKB-KW"/>
</dbReference>
<dbReference type="AlphaFoldDB" id="A0A285MX72"/>
<dbReference type="Pfam" id="PF17900">
    <property type="entry name" value="Peptidase_M1_N"/>
    <property type="match status" value="1"/>
</dbReference>
<keyword evidence="8" id="KW-0479">Metal-binding</keyword>
<protein>
    <recommendedName>
        <fullName evidence="5">Aminopeptidase N</fullName>
        <ecNumber evidence="4">3.4.11.2</ecNumber>
    </recommendedName>
</protein>
<dbReference type="GO" id="GO:0016285">
    <property type="term" value="F:alanyl aminopeptidase activity"/>
    <property type="evidence" value="ECO:0007669"/>
    <property type="project" value="UniProtKB-EC"/>
</dbReference>
<keyword evidence="6 15" id="KW-0031">Aminopeptidase</keyword>
<dbReference type="SUPFAM" id="SSF48371">
    <property type="entry name" value="ARM repeat"/>
    <property type="match status" value="1"/>
</dbReference>
<keyword evidence="12" id="KW-0732">Signal</keyword>
<dbReference type="InterPro" id="IPR045357">
    <property type="entry name" value="Aminopeptidase_N-like_N"/>
</dbReference>
<dbReference type="EC" id="3.4.11.2" evidence="4"/>
<dbReference type="InterPro" id="IPR001930">
    <property type="entry name" value="Peptidase_M1"/>
</dbReference>
<dbReference type="EMBL" id="OBEH01000002">
    <property type="protein sequence ID" value="SNZ00091.1"/>
    <property type="molecule type" value="Genomic_DNA"/>
</dbReference>
<dbReference type="InterPro" id="IPR050344">
    <property type="entry name" value="Peptidase_M1_aminopeptidases"/>
</dbReference>
<evidence type="ECO:0000256" key="12">
    <source>
        <dbReference type="SAM" id="SignalP"/>
    </source>
</evidence>
<dbReference type="InterPro" id="IPR014782">
    <property type="entry name" value="Peptidase_M1_dom"/>
</dbReference>
<feature type="signal peptide" evidence="12">
    <location>
        <begin position="1"/>
        <end position="20"/>
    </location>
</feature>
<evidence type="ECO:0000256" key="7">
    <source>
        <dbReference type="ARBA" id="ARBA00022670"/>
    </source>
</evidence>
<gene>
    <name evidence="15" type="ORF">SAMN06265377_1908</name>
</gene>
<dbReference type="RefSeq" id="WP_097045529.1">
    <property type="nucleotide sequence ID" value="NZ_OBEH01000002.1"/>
</dbReference>
<dbReference type="InterPro" id="IPR042097">
    <property type="entry name" value="Aminopeptidase_N-like_N_sf"/>
</dbReference>
<evidence type="ECO:0000256" key="3">
    <source>
        <dbReference type="ARBA" id="ARBA00010136"/>
    </source>
</evidence>
<evidence type="ECO:0000256" key="5">
    <source>
        <dbReference type="ARBA" id="ARBA00015611"/>
    </source>
</evidence>
<dbReference type="GO" id="GO:0005737">
    <property type="term" value="C:cytoplasm"/>
    <property type="evidence" value="ECO:0007669"/>
    <property type="project" value="TreeGrafter"/>
</dbReference>
<comment type="similarity">
    <text evidence="3">Belongs to the peptidase M1 family.</text>
</comment>
<dbReference type="PRINTS" id="PR00756">
    <property type="entry name" value="ALADIPTASE"/>
</dbReference>
<dbReference type="Proteomes" id="UP000219048">
    <property type="component" value="Unassembled WGS sequence"/>
</dbReference>
<evidence type="ECO:0000256" key="10">
    <source>
        <dbReference type="ARBA" id="ARBA00022833"/>
    </source>
</evidence>
<feature type="chain" id="PRO_5012448066" description="Aminopeptidase N" evidence="12">
    <location>
        <begin position="21"/>
        <end position="704"/>
    </location>
</feature>
<name>A0A285MX72_9FLAO</name>
<evidence type="ECO:0000313" key="16">
    <source>
        <dbReference type="Proteomes" id="UP000219048"/>
    </source>
</evidence>